<keyword evidence="4" id="KW-1185">Reference proteome</keyword>
<dbReference type="EMBL" id="CAACVJ010000250">
    <property type="protein sequence ID" value="VEP15297.1"/>
    <property type="molecule type" value="Genomic_DNA"/>
</dbReference>
<organism evidence="3 4">
    <name type="scientific">Hyella patelloides LEGE 07179</name>
    <dbReference type="NCBI Taxonomy" id="945734"/>
    <lineage>
        <taxon>Bacteria</taxon>
        <taxon>Bacillati</taxon>
        <taxon>Cyanobacteriota</taxon>
        <taxon>Cyanophyceae</taxon>
        <taxon>Pleurocapsales</taxon>
        <taxon>Hyellaceae</taxon>
        <taxon>Hyella</taxon>
    </lineage>
</organism>
<dbReference type="PANTHER" id="PTHR10098">
    <property type="entry name" value="RAPSYN-RELATED"/>
    <property type="match status" value="1"/>
</dbReference>
<feature type="repeat" description="TPR" evidence="1">
    <location>
        <begin position="35"/>
        <end position="68"/>
    </location>
</feature>
<dbReference type="PROSITE" id="PS50005">
    <property type="entry name" value="TPR"/>
    <property type="match status" value="1"/>
</dbReference>
<dbReference type="OrthoDB" id="446317at2"/>
<evidence type="ECO:0000256" key="1">
    <source>
        <dbReference type="PROSITE-ProRule" id="PRU00339"/>
    </source>
</evidence>
<gene>
    <name evidence="3" type="ORF">H1P_3230002</name>
</gene>
<dbReference type="RefSeq" id="WP_144874039.1">
    <property type="nucleotide sequence ID" value="NZ_LR214060.1"/>
</dbReference>
<dbReference type="Pfam" id="PF12770">
    <property type="entry name" value="CHAT"/>
    <property type="match status" value="1"/>
</dbReference>
<sequence>MAHRSFRFWQILFVLGLGISVLLGQVSVLNAQTYNKDLVQQGITEYQQRQYRAAIESWNRALTIKPEEKNQLHKVIILENIARAYQKLGQTEKEIALWQDITDRYQQLGESRQLGRSLTELAQAYSSLGQYRKAIAILCGNEADSECTNSSAIAISQKTIDSLGEMAAKGSLGEAYRLRGNYTVAVSYLEDSLEIAQTLDIPQLEMSALNSLGNTYSSLAQVSYRKAESAEIRGDTYRVRGEDSIPYNPVIQFREDGKQQNKIALDYFQQSQNIATKQENSLAKVRSLISSIPIYYRLADFTAAANSKQLAIDSISTLPLESTTIYATIDLAKLLEPEKVSFSNCYNTKTLDRARNLLQQAVDLAQKLGDNRVTSFALGELGHTYECSQDYQQALEITKQARFLAEQDKDSLYLWEWQTGRILYAQGRQEDGIAAYERAIATLESIRDDILTANRDVQFDFRDTVEPIYRELIERRLDRTDNISAIKPSQTQQVKNVNSILTTLDSLRLAELQNYFGNDCAIGDVAAINRVDLLEPNSHTAYFSTIILEDRTAVIANFPGRKSKIVWNNSKGKKAIAEEINQFRMGLENLYLKFDTSLGQSIYSWLIQPFAEDLQREQITTLVFIQDGLLRSIPMSALHDGEKFLIQKYAIATTPSLNLISPTTLDRQNLKILALGLSKASQVDNQSFSPLPDVETELTFLKSIFEESTNLLNNDFSRDRLQQELAETSYHIVHIATHGQFSSEPEDTFLVTGKNEKLTINQLDRIIRSTARNESLNLISLTACQTAVGDERAALGLAGVAIQAGANSALASLWAISDEITPVVVKDFYVGLQDANLSKAVALQKAQIALIEQDISPALWSPFILIGNWK</sequence>
<protein>
    <recommendedName>
        <fullName evidence="2">CHAT domain-containing protein</fullName>
    </recommendedName>
</protein>
<name>A0A563VV66_9CYAN</name>
<accession>A0A563VV66</accession>
<dbReference type="InterPro" id="IPR019734">
    <property type="entry name" value="TPR_rpt"/>
</dbReference>
<dbReference type="Pfam" id="PF13181">
    <property type="entry name" value="TPR_8"/>
    <property type="match status" value="1"/>
</dbReference>
<proteinExistence type="predicted"/>
<dbReference type="Pfam" id="PF13374">
    <property type="entry name" value="TPR_10"/>
    <property type="match status" value="1"/>
</dbReference>
<keyword evidence="1" id="KW-0802">TPR repeat</keyword>
<dbReference type="AlphaFoldDB" id="A0A563VV66"/>
<reference evidence="3 4" key="1">
    <citation type="submission" date="2019-01" db="EMBL/GenBank/DDBJ databases">
        <authorList>
            <person name="Brito A."/>
        </authorList>
    </citation>
    <scope>NUCLEOTIDE SEQUENCE [LARGE SCALE GENOMIC DNA]</scope>
    <source>
        <strain evidence="3">1</strain>
    </source>
</reference>
<dbReference type="SUPFAM" id="SSF48452">
    <property type="entry name" value="TPR-like"/>
    <property type="match status" value="2"/>
</dbReference>
<feature type="domain" description="CHAT" evidence="2">
    <location>
        <begin position="598"/>
        <end position="868"/>
    </location>
</feature>
<evidence type="ECO:0000313" key="4">
    <source>
        <dbReference type="Proteomes" id="UP000320055"/>
    </source>
</evidence>
<evidence type="ECO:0000313" key="3">
    <source>
        <dbReference type="EMBL" id="VEP15297.1"/>
    </source>
</evidence>
<dbReference type="InterPro" id="IPR011990">
    <property type="entry name" value="TPR-like_helical_dom_sf"/>
</dbReference>
<dbReference type="Gene3D" id="1.25.40.10">
    <property type="entry name" value="Tetratricopeptide repeat domain"/>
    <property type="match status" value="3"/>
</dbReference>
<evidence type="ECO:0000259" key="2">
    <source>
        <dbReference type="Pfam" id="PF12770"/>
    </source>
</evidence>
<dbReference type="PANTHER" id="PTHR10098:SF112">
    <property type="entry name" value="SLR0380 PROTEIN"/>
    <property type="match status" value="1"/>
</dbReference>
<dbReference type="InterPro" id="IPR024983">
    <property type="entry name" value="CHAT_dom"/>
</dbReference>
<dbReference type="Proteomes" id="UP000320055">
    <property type="component" value="Unassembled WGS sequence"/>
</dbReference>
<dbReference type="SMART" id="SM00028">
    <property type="entry name" value="TPR"/>
    <property type="match status" value="5"/>
</dbReference>